<gene>
    <name evidence="3" type="ORF">FHS82_002774</name>
</gene>
<dbReference type="RefSeq" id="WP_208394241.1">
    <property type="nucleotide sequence ID" value="NZ_JAASQI010000006.1"/>
</dbReference>
<accession>A0ABX0V2Z7</accession>
<name>A0ABX0V2Z7_9HYPH</name>
<feature type="domain" description="Peroxisomal multifunctional enzyme type 2-like N-terminal" evidence="2">
    <location>
        <begin position="19"/>
        <end position="144"/>
    </location>
</feature>
<keyword evidence="4" id="KW-1185">Reference proteome</keyword>
<evidence type="ECO:0000313" key="3">
    <source>
        <dbReference type="EMBL" id="NIJ58919.1"/>
    </source>
</evidence>
<dbReference type="Pfam" id="PF22622">
    <property type="entry name" value="MFE-2_hydrat-2_N"/>
    <property type="match status" value="1"/>
</dbReference>
<dbReference type="CDD" id="cd03448">
    <property type="entry name" value="HDE_HSD"/>
    <property type="match status" value="1"/>
</dbReference>
<evidence type="ECO:0000313" key="4">
    <source>
        <dbReference type="Proteomes" id="UP001429580"/>
    </source>
</evidence>
<organism evidence="3 4">
    <name type="scientific">Pseudochelatococcus lubricantis</name>
    <dbReference type="NCBI Taxonomy" id="1538102"/>
    <lineage>
        <taxon>Bacteria</taxon>
        <taxon>Pseudomonadati</taxon>
        <taxon>Pseudomonadota</taxon>
        <taxon>Alphaproteobacteria</taxon>
        <taxon>Hyphomicrobiales</taxon>
        <taxon>Chelatococcaceae</taxon>
        <taxon>Pseudochelatococcus</taxon>
    </lineage>
</organism>
<dbReference type="Gene3D" id="3.10.129.10">
    <property type="entry name" value="Hotdog Thioesterase"/>
    <property type="match status" value="1"/>
</dbReference>
<dbReference type="InterPro" id="IPR029069">
    <property type="entry name" value="HotDog_dom_sf"/>
</dbReference>
<dbReference type="SUPFAM" id="SSF54637">
    <property type="entry name" value="Thioesterase/thiol ester dehydrase-isomerase"/>
    <property type="match status" value="2"/>
</dbReference>
<protein>
    <submittedName>
        <fullName evidence="3">Acyl dehydratase</fullName>
    </submittedName>
</protein>
<comment type="caution">
    <text evidence="3">The sequence shown here is derived from an EMBL/GenBank/DDBJ whole genome shotgun (WGS) entry which is preliminary data.</text>
</comment>
<feature type="domain" description="MaoC-like" evidence="1">
    <location>
        <begin position="164"/>
        <end position="274"/>
    </location>
</feature>
<proteinExistence type="predicted"/>
<sequence>MALNVDALEAWAFPRLEQDYTDKDTMLYAVSLGFGQDPLDPAQLPFVFENGLTAVPTMPAILCHPGRWTADPALGVTLSKVVHGEQRVFLHRPLAPVGRLYARARVAAVEDKGEKGAVIHAARTMFDAQTGAPVASVLHSSFCRADGGFGRSFGPVPRATPCPERISDYEVDVATRPEQALIYRLNSDRNPLHADPAYAAKAGFDRPILHGLCTYGLAVRALLPTVADGDAAAIRSVECRFSRPVFPGETVRFEIWSERDRAHFRARVEARNVTVLDAGCALLGDGHPAPDYALLEESA</sequence>
<evidence type="ECO:0000259" key="2">
    <source>
        <dbReference type="Pfam" id="PF22622"/>
    </source>
</evidence>
<dbReference type="PANTHER" id="PTHR13078:SF56">
    <property type="entry name" value="PEROXISOMAL MULTIFUNCTIONAL ENZYME TYPE 2"/>
    <property type="match status" value="1"/>
</dbReference>
<dbReference type="Pfam" id="PF01575">
    <property type="entry name" value="MaoC_dehydratas"/>
    <property type="match status" value="1"/>
</dbReference>
<dbReference type="InterPro" id="IPR002539">
    <property type="entry name" value="MaoC-like_dom"/>
</dbReference>
<dbReference type="InterPro" id="IPR054357">
    <property type="entry name" value="MFE-2_N"/>
</dbReference>
<reference evidence="3 4" key="1">
    <citation type="submission" date="2020-03" db="EMBL/GenBank/DDBJ databases">
        <title>Genomic Encyclopedia of Type Strains, Phase IV (KMG-IV): sequencing the most valuable type-strain genomes for metagenomic binning, comparative biology and taxonomic classification.</title>
        <authorList>
            <person name="Goeker M."/>
        </authorList>
    </citation>
    <scope>NUCLEOTIDE SEQUENCE [LARGE SCALE GENOMIC DNA]</scope>
    <source>
        <strain evidence="3 4">DSM 103870</strain>
    </source>
</reference>
<evidence type="ECO:0000259" key="1">
    <source>
        <dbReference type="Pfam" id="PF01575"/>
    </source>
</evidence>
<dbReference type="EMBL" id="JAASQI010000006">
    <property type="protein sequence ID" value="NIJ58919.1"/>
    <property type="molecule type" value="Genomic_DNA"/>
</dbReference>
<dbReference type="Proteomes" id="UP001429580">
    <property type="component" value="Unassembled WGS sequence"/>
</dbReference>
<dbReference type="PANTHER" id="PTHR13078">
    <property type="entry name" value="PEROXISOMAL MULTIFUNCTIONAL ENZYME TYPE 2-RELATED"/>
    <property type="match status" value="1"/>
</dbReference>